<name>A0A0S3RUE2_PHAAN</name>
<protein>
    <submittedName>
        <fullName evidence="2">Uncharacterized protein</fullName>
    </submittedName>
</protein>
<feature type="region of interest" description="Disordered" evidence="1">
    <location>
        <begin position="214"/>
        <end position="251"/>
    </location>
</feature>
<evidence type="ECO:0000313" key="3">
    <source>
        <dbReference type="Proteomes" id="UP000291084"/>
    </source>
</evidence>
<proteinExistence type="predicted"/>
<sequence length="278" mass="30963">MSIRPLFSTVRPQHILGRSASSYSRPFGLIIFSAVRPHHILGRSASTRLGRSASSYSRPFGLIIFSAVRPHHILGRSASTRLGRSASSYSQPFGLNIFSAVRPHLISGPSAFCTRLHKHLRKSRSPGLISWPFNLRTVVQPRALDLSALVSSRQSGITLTKFGITRPFGLKVTCHNYTTEQSKKEPSIVVRPIKTKLAKKSVPPRATLNLVGLRTKRRPPHKDQVGEKECSPENNSQLGRPTNEEAPSERLIQHQCTHSIRPGIWTERPVIQESDVRP</sequence>
<feature type="compositionally biased region" description="Basic and acidic residues" evidence="1">
    <location>
        <begin position="221"/>
        <end position="231"/>
    </location>
</feature>
<evidence type="ECO:0000256" key="1">
    <source>
        <dbReference type="SAM" id="MobiDB-lite"/>
    </source>
</evidence>
<organism evidence="2 3">
    <name type="scientific">Vigna angularis var. angularis</name>
    <dbReference type="NCBI Taxonomy" id="157739"/>
    <lineage>
        <taxon>Eukaryota</taxon>
        <taxon>Viridiplantae</taxon>
        <taxon>Streptophyta</taxon>
        <taxon>Embryophyta</taxon>
        <taxon>Tracheophyta</taxon>
        <taxon>Spermatophyta</taxon>
        <taxon>Magnoliopsida</taxon>
        <taxon>eudicotyledons</taxon>
        <taxon>Gunneridae</taxon>
        <taxon>Pentapetalae</taxon>
        <taxon>rosids</taxon>
        <taxon>fabids</taxon>
        <taxon>Fabales</taxon>
        <taxon>Fabaceae</taxon>
        <taxon>Papilionoideae</taxon>
        <taxon>50 kb inversion clade</taxon>
        <taxon>NPAAA clade</taxon>
        <taxon>indigoferoid/millettioid clade</taxon>
        <taxon>Phaseoleae</taxon>
        <taxon>Vigna</taxon>
    </lineage>
</organism>
<dbReference type="EMBL" id="AP015037">
    <property type="protein sequence ID" value="BAT84172.1"/>
    <property type="molecule type" value="Genomic_DNA"/>
</dbReference>
<accession>A0A0S3RUE2</accession>
<evidence type="ECO:0000313" key="2">
    <source>
        <dbReference type="EMBL" id="BAT84172.1"/>
    </source>
</evidence>
<reference evidence="2 3" key="1">
    <citation type="journal article" date="2015" name="Sci. Rep.">
        <title>The power of single molecule real-time sequencing technology in the de novo assembly of a eukaryotic genome.</title>
        <authorList>
            <person name="Sakai H."/>
            <person name="Naito K."/>
            <person name="Ogiso-Tanaka E."/>
            <person name="Takahashi Y."/>
            <person name="Iseki K."/>
            <person name="Muto C."/>
            <person name="Satou K."/>
            <person name="Teruya K."/>
            <person name="Shiroma A."/>
            <person name="Shimoji M."/>
            <person name="Hirano T."/>
            <person name="Itoh T."/>
            <person name="Kaga A."/>
            <person name="Tomooka N."/>
        </authorList>
    </citation>
    <scope>NUCLEOTIDE SEQUENCE [LARGE SCALE GENOMIC DNA]</scope>
    <source>
        <strain evidence="3">cv. Shumari</strain>
    </source>
</reference>
<gene>
    <name evidence="2" type="primary">Vigan.04G146400</name>
    <name evidence="2" type="ORF">VIGAN_04146400</name>
</gene>
<dbReference type="AlphaFoldDB" id="A0A0S3RUE2"/>
<keyword evidence="3" id="KW-1185">Reference proteome</keyword>
<dbReference type="Proteomes" id="UP000291084">
    <property type="component" value="Chromosome 4"/>
</dbReference>